<dbReference type="OrthoDB" id="415411at2759"/>
<dbReference type="AlphaFoldDB" id="A0A8C4WHN3"/>
<sequence length="104" mass="11766">MKRLSSLLLLLVLLKPFTCHPAGRNEKEIGSNKLLLVSFDGFRWNYDQDAKYITPPSVTMTSPSHFTTITDNFEWHNITTRKIKTSSPTVIFISSILVAPAGWI</sequence>
<keyword evidence="1" id="KW-0732">Signal</keyword>
<dbReference type="SUPFAM" id="SSF53649">
    <property type="entry name" value="Alkaline phosphatase-like"/>
    <property type="match status" value="1"/>
</dbReference>
<accession>A0A8C4WHN3</accession>
<reference evidence="2" key="3">
    <citation type="submission" date="2025-09" db="UniProtKB">
        <authorList>
            <consortium name="Ensembl"/>
        </authorList>
    </citation>
    <scope>IDENTIFICATION</scope>
</reference>
<organism evidence="2 3">
    <name type="scientific">Gopherus evgoodei</name>
    <name type="common">Goodes thornscrub tortoise</name>
    <dbReference type="NCBI Taxonomy" id="1825980"/>
    <lineage>
        <taxon>Eukaryota</taxon>
        <taxon>Metazoa</taxon>
        <taxon>Chordata</taxon>
        <taxon>Craniata</taxon>
        <taxon>Vertebrata</taxon>
        <taxon>Euteleostomi</taxon>
        <taxon>Archelosauria</taxon>
        <taxon>Testudinata</taxon>
        <taxon>Testudines</taxon>
        <taxon>Cryptodira</taxon>
        <taxon>Durocryptodira</taxon>
        <taxon>Testudinoidea</taxon>
        <taxon>Testudinidae</taxon>
        <taxon>Gopherus</taxon>
    </lineage>
</organism>
<reference evidence="2" key="1">
    <citation type="submission" date="2019-06" db="EMBL/GenBank/DDBJ databases">
        <title>G10K-VGP Goodes thornscrub tortoise genome, primary haplotype.</title>
        <authorList>
            <person name="Murphy B."/>
            <person name="Edwards T."/>
            <person name="Rhie A."/>
            <person name="Koren S."/>
            <person name="Phillippy A."/>
            <person name="Fedrigo O."/>
            <person name="Haase B."/>
            <person name="Mountcastle J."/>
            <person name="Lewin H."/>
            <person name="Damas J."/>
            <person name="Howe K."/>
            <person name="Formenti G."/>
            <person name="Myers G."/>
            <person name="Durbin R."/>
            <person name="Jarvis E.D."/>
        </authorList>
    </citation>
    <scope>NUCLEOTIDE SEQUENCE [LARGE SCALE GENOMIC DNA]</scope>
</reference>
<evidence type="ECO:0000313" key="3">
    <source>
        <dbReference type="Proteomes" id="UP000694390"/>
    </source>
</evidence>
<protein>
    <submittedName>
        <fullName evidence="2">Uncharacterized protein</fullName>
    </submittedName>
</protein>
<dbReference type="Ensembl" id="ENSGEVT00005016897.1">
    <property type="protein sequence ID" value="ENSGEVP00005016088.1"/>
    <property type="gene ID" value="ENSGEVG00005011411.1"/>
</dbReference>
<evidence type="ECO:0000256" key="1">
    <source>
        <dbReference type="SAM" id="SignalP"/>
    </source>
</evidence>
<feature type="signal peptide" evidence="1">
    <location>
        <begin position="1"/>
        <end position="19"/>
    </location>
</feature>
<reference evidence="2" key="2">
    <citation type="submission" date="2025-08" db="UniProtKB">
        <authorList>
            <consortium name="Ensembl"/>
        </authorList>
    </citation>
    <scope>IDENTIFICATION</scope>
</reference>
<proteinExistence type="predicted"/>
<name>A0A8C4WHN3_9SAUR</name>
<keyword evidence="3" id="KW-1185">Reference proteome</keyword>
<evidence type="ECO:0000313" key="2">
    <source>
        <dbReference type="Ensembl" id="ENSGEVP00005016088.1"/>
    </source>
</evidence>
<feature type="chain" id="PRO_5034132890" evidence="1">
    <location>
        <begin position="20"/>
        <end position="104"/>
    </location>
</feature>
<dbReference type="InterPro" id="IPR017850">
    <property type="entry name" value="Alkaline_phosphatase_core_sf"/>
</dbReference>
<dbReference type="Proteomes" id="UP000694390">
    <property type="component" value="Chromosome 10"/>
</dbReference>